<dbReference type="EMBL" id="AP014879">
    <property type="protein sequence ID" value="BAV32813.1"/>
    <property type="molecule type" value="Genomic_DNA"/>
</dbReference>
<dbReference type="GO" id="GO:0003743">
    <property type="term" value="F:translation initiation factor activity"/>
    <property type="evidence" value="ECO:0007669"/>
    <property type="project" value="UniProtKB-KW"/>
</dbReference>
<dbReference type="Pfam" id="PF22688">
    <property type="entry name" value="Hda_lid"/>
    <property type="match status" value="1"/>
</dbReference>
<dbReference type="PANTHER" id="PTHR30050">
    <property type="entry name" value="CHROMOSOMAL REPLICATION INITIATOR PROTEIN DNAA"/>
    <property type="match status" value="1"/>
</dbReference>
<evidence type="ECO:0000259" key="2">
    <source>
        <dbReference type="Pfam" id="PF22688"/>
    </source>
</evidence>
<dbReference type="Proteomes" id="UP000243180">
    <property type="component" value="Chromosome"/>
</dbReference>
<keyword evidence="3" id="KW-0648">Protein biosynthesis</keyword>
<dbReference type="InParanoid" id="A0A1B4XDA5"/>
<keyword evidence="3" id="KW-0396">Initiation factor</keyword>
<dbReference type="AlphaFoldDB" id="A0A1B4XDA5"/>
<evidence type="ECO:0000259" key="1">
    <source>
        <dbReference type="Pfam" id="PF00308"/>
    </source>
</evidence>
<dbReference type="FunCoup" id="A0A1B4XDA5">
    <property type="interactions" value="88"/>
</dbReference>
<evidence type="ECO:0000313" key="4">
    <source>
        <dbReference type="Proteomes" id="UP000243180"/>
    </source>
</evidence>
<dbReference type="InterPro" id="IPR017788">
    <property type="entry name" value="Hda"/>
</dbReference>
<dbReference type="PANTHER" id="PTHR30050:SF5">
    <property type="entry name" value="DNAA REGULATORY INACTIVATOR HDA"/>
    <property type="match status" value="1"/>
</dbReference>
<protein>
    <submittedName>
        <fullName evidence="3">DNA replication initiation factor</fullName>
    </submittedName>
</protein>
<dbReference type="InterPro" id="IPR013317">
    <property type="entry name" value="DnaA_dom"/>
</dbReference>
<organism evidence="3 4">
    <name type="scientific">Sulfuricaulis limicola</name>
    <dbReference type="NCBI Taxonomy" id="1620215"/>
    <lineage>
        <taxon>Bacteria</taxon>
        <taxon>Pseudomonadati</taxon>
        <taxon>Pseudomonadota</taxon>
        <taxon>Gammaproteobacteria</taxon>
        <taxon>Acidiferrobacterales</taxon>
        <taxon>Acidiferrobacteraceae</taxon>
        <taxon>Sulfuricaulis</taxon>
    </lineage>
</organism>
<dbReference type="GO" id="GO:0032297">
    <property type="term" value="P:negative regulation of DNA-templated DNA replication initiation"/>
    <property type="evidence" value="ECO:0007669"/>
    <property type="project" value="InterPro"/>
</dbReference>
<proteinExistence type="predicted"/>
<feature type="domain" description="Chromosomal replication initiator protein DnaA ATPAse" evidence="1">
    <location>
        <begin position="12"/>
        <end position="71"/>
    </location>
</feature>
<dbReference type="InterPro" id="IPR027417">
    <property type="entry name" value="P-loop_NTPase"/>
</dbReference>
<dbReference type="GO" id="GO:0006270">
    <property type="term" value="P:DNA replication initiation"/>
    <property type="evidence" value="ECO:0007669"/>
    <property type="project" value="TreeGrafter"/>
</dbReference>
<dbReference type="SUPFAM" id="SSF52540">
    <property type="entry name" value="P-loop containing nucleoside triphosphate hydrolases"/>
    <property type="match status" value="1"/>
</dbReference>
<dbReference type="InterPro" id="IPR055199">
    <property type="entry name" value="Hda_lid"/>
</dbReference>
<reference evidence="3 4" key="1">
    <citation type="submission" date="2015-05" db="EMBL/GenBank/DDBJ databases">
        <title>Complete genome sequence of a sulfur-oxidizing gammaproteobacterium strain HA5.</title>
        <authorList>
            <person name="Miura A."/>
            <person name="Kojima H."/>
            <person name="Fukui M."/>
        </authorList>
    </citation>
    <scope>NUCLEOTIDE SEQUENCE [LARGE SCALE GENOMIC DNA]</scope>
    <source>
        <strain evidence="3 4">HA5</strain>
    </source>
</reference>
<dbReference type="NCBIfam" id="TIGR03420">
    <property type="entry name" value="DnaA_homol_Hda"/>
    <property type="match status" value="1"/>
</dbReference>
<dbReference type="Gene3D" id="3.40.50.300">
    <property type="entry name" value="P-loop containing nucleotide triphosphate hydrolases"/>
    <property type="match status" value="1"/>
</dbReference>
<accession>A0A1B4XDA5</accession>
<feature type="domain" description="Hda lid" evidence="2">
    <location>
        <begin position="169"/>
        <end position="231"/>
    </location>
</feature>
<gene>
    <name evidence="3" type="ORF">SCL_0491</name>
</gene>
<dbReference type="KEGG" id="slim:SCL_0491"/>
<sequence length="246" mass="27053">MSRQLALNLRLKDASSFGNFLAGPNREALEQLRAAVVQAATQAATKPAMIYLWGAEGVGKTHLLQAACRLAQELGIAPVYIPLADAALGPSLLEGLEETPLVCLDDVERVAGRAEWEAALFSLVERRRSTGGMLAVAASAPPDRLGLKLPDLASRLAWGTTYAMQPLSDTQKREAVQLCARHRGFEMPEDVASYILSRYPRDLPSLFELLDRIDEASLTRQRRVTIPFLRELEAMRYDHAGIENKS</sequence>
<dbReference type="RefSeq" id="WP_096359664.1">
    <property type="nucleotide sequence ID" value="NZ_AP014879.1"/>
</dbReference>
<name>A0A1B4XDA5_9GAMM</name>
<dbReference type="Gene3D" id="1.10.8.60">
    <property type="match status" value="1"/>
</dbReference>
<dbReference type="OrthoDB" id="9784878at2"/>
<dbReference type="Pfam" id="PF00308">
    <property type="entry name" value="Bac_DnaA"/>
    <property type="match status" value="1"/>
</dbReference>
<keyword evidence="4" id="KW-1185">Reference proteome</keyword>
<evidence type="ECO:0000313" key="3">
    <source>
        <dbReference type="EMBL" id="BAV32813.1"/>
    </source>
</evidence>